<reference evidence="1 2" key="1">
    <citation type="submission" date="2014-04" db="EMBL/GenBank/DDBJ databases">
        <authorList>
            <consortium name="DOE Joint Genome Institute"/>
            <person name="Kuo A."/>
            <person name="Tarkka M."/>
            <person name="Buscot F."/>
            <person name="Kohler A."/>
            <person name="Nagy L.G."/>
            <person name="Floudas D."/>
            <person name="Copeland A."/>
            <person name="Barry K.W."/>
            <person name="Cichocki N."/>
            <person name="Veneault-Fourrey C."/>
            <person name="LaButti K."/>
            <person name="Lindquist E.A."/>
            <person name="Lipzen A."/>
            <person name="Lundell T."/>
            <person name="Morin E."/>
            <person name="Murat C."/>
            <person name="Sun H."/>
            <person name="Tunlid A."/>
            <person name="Henrissat B."/>
            <person name="Grigoriev I.V."/>
            <person name="Hibbett D.S."/>
            <person name="Martin F."/>
            <person name="Nordberg H.P."/>
            <person name="Cantor M.N."/>
            <person name="Hua S.X."/>
        </authorList>
    </citation>
    <scope>NUCLEOTIDE SEQUENCE [LARGE SCALE GENOMIC DNA]</scope>
    <source>
        <strain evidence="1 2">F 1598</strain>
    </source>
</reference>
<sequence length="83" mass="9609">MGCDSIGTINRIIITPAQKAWILCLEQSFLEDKFIVSNMRLTDSHKREFRVCPGAYYTITIQQHRMNTERSLTNGFLWSQRGA</sequence>
<name>A0A0C3ALY5_PILCF</name>
<dbReference type="HOGENOM" id="CLU_2543399_0_0_1"/>
<dbReference type="InParanoid" id="A0A0C3ALY5"/>
<organism evidence="1 2">
    <name type="scientific">Piloderma croceum (strain F 1598)</name>
    <dbReference type="NCBI Taxonomy" id="765440"/>
    <lineage>
        <taxon>Eukaryota</taxon>
        <taxon>Fungi</taxon>
        <taxon>Dikarya</taxon>
        <taxon>Basidiomycota</taxon>
        <taxon>Agaricomycotina</taxon>
        <taxon>Agaricomycetes</taxon>
        <taxon>Agaricomycetidae</taxon>
        <taxon>Atheliales</taxon>
        <taxon>Atheliaceae</taxon>
        <taxon>Piloderma</taxon>
    </lineage>
</organism>
<proteinExistence type="predicted"/>
<accession>A0A0C3ALY5</accession>
<reference evidence="2" key="2">
    <citation type="submission" date="2015-01" db="EMBL/GenBank/DDBJ databases">
        <title>Evolutionary Origins and Diversification of the Mycorrhizal Mutualists.</title>
        <authorList>
            <consortium name="DOE Joint Genome Institute"/>
            <consortium name="Mycorrhizal Genomics Consortium"/>
            <person name="Kohler A."/>
            <person name="Kuo A."/>
            <person name="Nagy L.G."/>
            <person name="Floudas D."/>
            <person name="Copeland A."/>
            <person name="Barry K.W."/>
            <person name="Cichocki N."/>
            <person name="Veneault-Fourrey C."/>
            <person name="LaButti K."/>
            <person name="Lindquist E.A."/>
            <person name="Lipzen A."/>
            <person name="Lundell T."/>
            <person name="Morin E."/>
            <person name="Murat C."/>
            <person name="Riley R."/>
            <person name="Ohm R."/>
            <person name="Sun H."/>
            <person name="Tunlid A."/>
            <person name="Henrissat B."/>
            <person name="Grigoriev I.V."/>
            <person name="Hibbett D.S."/>
            <person name="Martin F."/>
        </authorList>
    </citation>
    <scope>NUCLEOTIDE SEQUENCE [LARGE SCALE GENOMIC DNA]</scope>
    <source>
        <strain evidence="2">F 1598</strain>
    </source>
</reference>
<dbReference type="AlphaFoldDB" id="A0A0C3ALY5"/>
<protein>
    <submittedName>
        <fullName evidence="1">Uncharacterized protein</fullName>
    </submittedName>
</protein>
<evidence type="ECO:0000313" key="1">
    <source>
        <dbReference type="EMBL" id="KIM74913.1"/>
    </source>
</evidence>
<dbReference type="EMBL" id="KN833054">
    <property type="protein sequence ID" value="KIM74913.1"/>
    <property type="molecule type" value="Genomic_DNA"/>
</dbReference>
<dbReference type="Proteomes" id="UP000054166">
    <property type="component" value="Unassembled WGS sequence"/>
</dbReference>
<evidence type="ECO:0000313" key="2">
    <source>
        <dbReference type="Proteomes" id="UP000054166"/>
    </source>
</evidence>
<gene>
    <name evidence="1" type="ORF">PILCRDRAFT_693260</name>
</gene>
<keyword evidence="2" id="KW-1185">Reference proteome</keyword>